<evidence type="ECO:0000256" key="10">
    <source>
        <dbReference type="PROSITE-ProRule" id="PRU00524"/>
    </source>
</evidence>
<dbReference type="PIRSF" id="PIRSF000498">
    <property type="entry name" value="Riboflavin_syn_A"/>
    <property type="match status" value="1"/>
</dbReference>
<dbReference type="GO" id="GO:0009231">
    <property type="term" value="P:riboflavin biosynthetic process"/>
    <property type="evidence" value="ECO:0007669"/>
    <property type="project" value="UniProtKB-KW"/>
</dbReference>
<evidence type="ECO:0000256" key="5">
    <source>
        <dbReference type="ARBA" id="ARBA00013950"/>
    </source>
</evidence>
<evidence type="ECO:0000256" key="8">
    <source>
        <dbReference type="ARBA" id="ARBA00022737"/>
    </source>
</evidence>
<organism evidence="12 13">
    <name type="scientific">Geobacter argillaceus</name>
    <dbReference type="NCBI Taxonomy" id="345631"/>
    <lineage>
        <taxon>Bacteria</taxon>
        <taxon>Pseudomonadati</taxon>
        <taxon>Thermodesulfobacteriota</taxon>
        <taxon>Desulfuromonadia</taxon>
        <taxon>Geobacterales</taxon>
        <taxon>Geobacteraceae</taxon>
        <taxon>Geobacter</taxon>
    </lineage>
</organism>
<comment type="pathway">
    <text evidence="3">Cofactor biosynthesis; riboflavin biosynthesis; riboflavin from 2-hydroxy-3-oxobutyl phosphate and 5-amino-6-(D-ribitylamino)uracil: step 2/2.</text>
</comment>
<dbReference type="EMBL" id="VLLN01000014">
    <property type="protein sequence ID" value="TWJ18777.1"/>
    <property type="molecule type" value="Genomic_DNA"/>
</dbReference>
<dbReference type="PROSITE" id="PS51177">
    <property type="entry name" value="LUMAZINE_BIND"/>
    <property type="match status" value="2"/>
</dbReference>
<keyword evidence="7" id="KW-0808">Transferase</keyword>
<dbReference type="PANTHER" id="PTHR21098">
    <property type="entry name" value="RIBOFLAVIN SYNTHASE ALPHA CHAIN"/>
    <property type="match status" value="1"/>
</dbReference>
<evidence type="ECO:0000256" key="1">
    <source>
        <dbReference type="ARBA" id="ARBA00000968"/>
    </source>
</evidence>
<dbReference type="PANTHER" id="PTHR21098:SF12">
    <property type="entry name" value="RIBOFLAVIN SYNTHASE"/>
    <property type="match status" value="1"/>
</dbReference>
<evidence type="ECO:0000256" key="3">
    <source>
        <dbReference type="ARBA" id="ARBA00004887"/>
    </source>
</evidence>
<evidence type="ECO:0000259" key="11">
    <source>
        <dbReference type="PROSITE" id="PS51177"/>
    </source>
</evidence>
<dbReference type="RefSeq" id="WP_145023072.1">
    <property type="nucleotide sequence ID" value="NZ_VLLN01000014.1"/>
</dbReference>
<dbReference type="InterPro" id="IPR023366">
    <property type="entry name" value="ATP_synth_asu-like_sf"/>
</dbReference>
<sequence>MFTGLIEDVGRMVRLQRAGSAARLTVTTALPCGEIAMGDSVAVNGACLTVVAKGAGELTFDVSPESLDRTTVGGLVGGAPVNLERALKVGDRLGGHLVSGHIDTVATVVGLREASGNLVISFQLPPQHARYIVEKGSVAIDGISLTVNTVSNDGFSVNIIPHTAARTTLQFVRPGFKVNIETDIIGKYVERLLTGHQPVGRTGLTLESLAANGFV</sequence>
<feature type="domain" description="Lumazine-binding" evidence="11">
    <location>
        <begin position="1"/>
        <end position="96"/>
    </location>
</feature>
<accession>A0A562VM18</accession>
<dbReference type="OrthoDB" id="9788537at2"/>
<dbReference type="Gene3D" id="2.40.30.20">
    <property type="match status" value="2"/>
</dbReference>
<dbReference type="Proteomes" id="UP000319449">
    <property type="component" value="Unassembled WGS sequence"/>
</dbReference>
<evidence type="ECO:0000256" key="9">
    <source>
        <dbReference type="NCBIfam" id="TIGR00187"/>
    </source>
</evidence>
<dbReference type="InterPro" id="IPR001783">
    <property type="entry name" value="Lumazine-bd"/>
</dbReference>
<dbReference type="NCBIfam" id="TIGR00187">
    <property type="entry name" value="ribE"/>
    <property type="match status" value="1"/>
</dbReference>
<dbReference type="NCBIfam" id="NF006767">
    <property type="entry name" value="PRK09289.1"/>
    <property type="match status" value="1"/>
</dbReference>
<gene>
    <name evidence="12" type="ORF">JN12_02412</name>
</gene>
<evidence type="ECO:0000256" key="6">
    <source>
        <dbReference type="ARBA" id="ARBA00022619"/>
    </source>
</evidence>
<feature type="repeat" description="Lumazine-binding" evidence="10">
    <location>
        <begin position="1"/>
        <end position="96"/>
    </location>
</feature>
<protein>
    <recommendedName>
        <fullName evidence="5 9">Riboflavin synthase</fullName>
        <ecNumber evidence="4 9">2.5.1.9</ecNumber>
    </recommendedName>
</protein>
<reference evidence="12 13" key="1">
    <citation type="submission" date="2019-07" db="EMBL/GenBank/DDBJ databases">
        <title>Genomic Encyclopedia of Archaeal and Bacterial Type Strains, Phase II (KMG-II): from individual species to whole genera.</title>
        <authorList>
            <person name="Goeker M."/>
        </authorList>
    </citation>
    <scope>NUCLEOTIDE SEQUENCE [LARGE SCALE GENOMIC DNA]</scope>
    <source>
        <strain evidence="12 13">ATCC BAA-1139</strain>
    </source>
</reference>
<dbReference type="NCBIfam" id="NF009566">
    <property type="entry name" value="PRK13020.1"/>
    <property type="match status" value="1"/>
</dbReference>
<evidence type="ECO:0000256" key="7">
    <source>
        <dbReference type="ARBA" id="ARBA00022679"/>
    </source>
</evidence>
<dbReference type="GO" id="GO:0004746">
    <property type="term" value="F:riboflavin synthase activity"/>
    <property type="evidence" value="ECO:0007669"/>
    <property type="project" value="UniProtKB-UniRule"/>
</dbReference>
<keyword evidence="8" id="KW-0677">Repeat</keyword>
<dbReference type="CDD" id="cd00402">
    <property type="entry name" value="Riboflavin_synthase_like"/>
    <property type="match status" value="1"/>
</dbReference>
<comment type="function">
    <text evidence="2">Catalyzes the dismutation of two molecules of 6,7-dimethyl-8-ribityllumazine, resulting in the formation of riboflavin and 5-amino-6-(D-ribitylamino)uracil.</text>
</comment>
<comment type="catalytic activity">
    <reaction evidence="1">
        <text>2 6,7-dimethyl-8-(1-D-ribityl)lumazine + H(+) = 5-amino-6-(D-ribitylamino)uracil + riboflavin</text>
        <dbReference type="Rhea" id="RHEA:20772"/>
        <dbReference type="ChEBI" id="CHEBI:15378"/>
        <dbReference type="ChEBI" id="CHEBI:15934"/>
        <dbReference type="ChEBI" id="CHEBI:57986"/>
        <dbReference type="ChEBI" id="CHEBI:58201"/>
        <dbReference type="EC" id="2.5.1.9"/>
    </reaction>
</comment>
<evidence type="ECO:0000256" key="2">
    <source>
        <dbReference type="ARBA" id="ARBA00002803"/>
    </source>
</evidence>
<evidence type="ECO:0000313" key="12">
    <source>
        <dbReference type="EMBL" id="TWJ18777.1"/>
    </source>
</evidence>
<evidence type="ECO:0000256" key="4">
    <source>
        <dbReference type="ARBA" id="ARBA00012827"/>
    </source>
</evidence>
<dbReference type="SUPFAM" id="SSF63380">
    <property type="entry name" value="Riboflavin synthase domain-like"/>
    <property type="match status" value="2"/>
</dbReference>
<feature type="domain" description="Lumazine-binding" evidence="11">
    <location>
        <begin position="97"/>
        <end position="193"/>
    </location>
</feature>
<dbReference type="FunFam" id="2.40.30.20:FF:000004">
    <property type="entry name" value="Riboflavin synthase, alpha subunit"/>
    <property type="match status" value="1"/>
</dbReference>
<dbReference type="InterPro" id="IPR026017">
    <property type="entry name" value="Lumazine-bd_dom"/>
</dbReference>
<feature type="repeat" description="Lumazine-binding" evidence="10">
    <location>
        <begin position="97"/>
        <end position="193"/>
    </location>
</feature>
<proteinExistence type="predicted"/>
<name>A0A562VM18_9BACT</name>
<dbReference type="EC" id="2.5.1.9" evidence="4 9"/>
<dbReference type="AlphaFoldDB" id="A0A562VM18"/>
<dbReference type="InterPro" id="IPR017938">
    <property type="entry name" value="Riboflavin_synthase-like_b-brl"/>
</dbReference>
<evidence type="ECO:0000313" key="13">
    <source>
        <dbReference type="Proteomes" id="UP000319449"/>
    </source>
</evidence>
<comment type="caution">
    <text evidence="12">The sequence shown here is derived from an EMBL/GenBank/DDBJ whole genome shotgun (WGS) entry which is preliminary data.</text>
</comment>
<keyword evidence="13" id="KW-1185">Reference proteome</keyword>
<keyword evidence="6" id="KW-0686">Riboflavin biosynthesis</keyword>
<dbReference type="Pfam" id="PF00677">
    <property type="entry name" value="Lum_binding"/>
    <property type="match status" value="2"/>
</dbReference>